<feature type="chain" id="PRO_5031166755" evidence="2">
    <location>
        <begin position="29"/>
        <end position="241"/>
    </location>
</feature>
<evidence type="ECO:0000256" key="2">
    <source>
        <dbReference type="SAM" id="SignalP"/>
    </source>
</evidence>
<name>A0A7W8TVG9_9MICC</name>
<keyword evidence="2" id="KW-0732">Signal</keyword>
<feature type="signal peptide" evidence="2">
    <location>
        <begin position="1"/>
        <end position="28"/>
    </location>
</feature>
<reference evidence="3 4" key="1">
    <citation type="submission" date="2020-08" db="EMBL/GenBank/DDBJ databases">
        <title>Sequencing the genomes of 1000 actinobacteria strains.</title>
        <authorList>
            <person name="Klenk H.-P."/>
        </authorList>
    </citation>
    <scope>NUCLEOTIDE SEQUENCE [LARGE SCALE GENOMIC DNA]</scope>
    <source>
        <strain evidence="3 4">DSM 105783</strain>
    </source>
</reference>
<dbReference type="Proteomes" id="UP000580797">
    <property type="component" value="Unassembled WGS sequence"/>
</dbReference>
<dbReference type="RefSeq" id="WP_183666001.1">
    <property type="nucleotide sequence ID" value="NZ_BAAARH010000008.1"/>
</dbReference>
<dbReference type="PROSITE" id="PS51318">
    <property type="entry name" value="TAT"/>
    <property type="match status" value="1"/>
</dbReference>
<organism evidence="3 4">
    <name type="scientific">Neomicrococcus aestuarii</name>
    <dbReference type="NCBI Taxonomy" id="556325"/>
    <lineage>
        <taxon>Bacteria</taxon>
        <taxon>Bacillati</taxon>
        <taxon>Actinomycetota</taxon>
        <taxon>Actinomycetes</taxon>
        <taxon>Micrococcales</taxon>
        <taxon>Micrococcaceae</taxon>
        <taxon>Neomicrococcus</taxon>
    </lineage>
</organism>
<accession>A0A7W8TVG9</accession>
<gene>
    <name evidence="3" type="ORF">HD598_002328</name>
</gene>
<sequence length="241" mass="24602">MTDHKTNGISRRSIAKGAAWAAPVIAVAATAPFAAASHHVPPPPVSVPGNSCKTSGNSGTIKKGFYGQFKITNNTGADLVYTITSFASSSMILSDVQVMPLSSTDWSTATSTFTVPDGGTTTFWIRAVGDDSGNTSFTMTYTVVGYGDTYDEQLNYIDMPVCCDPAPLCPPGAYPEGVTPTTSSAPVEAKTSAAPTTEAAPSTATEQAAPTSEAAAPVTETETVKATESAVATEAPASSSN</sequence>
<evidence type="ECO:0000256" key="1">
    <source>
        <dbReference type="SAM" id="MobiDB-lite"/>
    </source>
</evidence>
<dbReference type="AlphaFoldDB" id="A0A7W8TVG9"/>
<feature type="compositionally biased region" description="Low complexity" evidence="1">
    <location>
        <begin position="188"/>
        <end position="235"/>
    </location>
</feature>
<feature type="region of interest" description="Disordered" evidence="1">
    <location>
        <begin position="178"/>
        <end position="241"/>
    </location>
</feature>
<proteinExistence type="predicted"/>
<comment type="caution">
    <text evidence="3">The sequence shown here is derived from an EMBL/GenBank/DDBJ whole genome shotgun (WGS) entry which is preliminary data.</text>
</comment>
<protein>
    <submittedName>
        <fullName evidence="3">Uncharacterized protein</fullName>
    </submittedName>
</protein>
<evidence type="ECO:0000313" key="3">
    <source>
        <dbReference type="EMBL" id="MBB5513641.1"/>
    </source>
</evidence>
<dbReference type="InterPro" id="IPR006311">
    <property type="entry name" value="TAT_signal"/>
</dbReference>
<dbReference type="EMBL" id="JACHDR010000001">
    <property type="protein sequence ID" value="MBB5513641.1"/>
    <property type="molecule type" value="Genomic_DNA"/>
</dbReference>
<evidence type="ECO:0000313" key="4">
    <source>
        <dbReference type="Proteomes" id="UP000580797"/>
    </source>
</evidence>